<evidence type="ECO:0000256" key="4">
    <source>
        <dbReference type="ARBA" id="ARBA00010951"/>
    </source>
</evidence>
<dbReference type="AlphaFoldDB" id="K9ZFQ8"/>
<dbReference type="eggNOG" id="COG1085">
    <property type="taxonomic scope" value="Bacteria"/>
</dbReference>
<dbReference type="InterPro" id="IPR005850">
    <property type="entry name" value="GalP_Utransf_C"/>
</dbReference>
<feature type="domain" description="Galactose-1-phosphate uridyl transferase N-terminal" evidence="16">
    <location>
        <begin position="39"/>
        <end position="194"/>
    </location>
</feature>
<evidence type="ECO:0000256" key="15">
    <source>
        <dbReference type="RuleBase" id="RU000506"/>
    </source>
</evidence>
<evidence type="ECO:0000256" key="6">
    <source>
        <dbReference type="ARBA" id="ARBA00016340"/>
    </source>
</evidence>
<evidence type="ECO:0000256" key="11">
    <source>
        <dbReference type="ARBA" id="ARBA00023144"/>
    </source>
</evidence>
<dbReference type="PROSITE" id="PS00117">
    <property type="entry name" value="GAL_P_UDP_TRANSF_I"/>
    <property type="match status" value="1"/>
</dbReference>
<dbReference type="RefSeq" id="WP_015214065.1">
    <property type="nucleotide sequence ID" value="NC_019771.1"/>
</dbReference>
<dbReference type="KEGG" id="acy:Anacy_1929"/>
<keyword evidence="9 15" id="KW-0479">Metal-binding</keyword>
<dbReference type="GO" id="GO:0008270">
    <property type="term" value="F:zinc ion binding"/>
    <property type="evidence" value="ECO:0007669"/>
    <property type="project" value="InterPro"/>
</dbReference>
<dbReference type="Pfam" id="PF01087">
    <property type="entry name" value="GalP_UDP_transf"/>
    <property type="match status" value="1"/>
</dbReference>
<evidence type="ECO:0000259" key="16">
    <source>
        <dbReference type="Pfam" id="PF01087"/>
    </source>
</evidence>
<keyword evidence="7 15" id="KW-0808">Transferase</keyword>
<dbReference type="EC" id="2.7.7.12" evidence="5 13"/>
<comment type="catalytic activity">
    <reaction evidence="1 15">
        <text>alpha-D-galactose 1-phosphate + UDP-alpha-D-glucose = alpha-D-glucose 1-phosphate + UDP-alpha-D-galactose</text>
        <dbReference type="Rhea" id="RHEA:13989"/>
        <dbReference type="ChEBI" id="CHEBI:58336"/>
        <dbReference type="ChEBI" id="CHEBI:58601"/>
        <dbReference type="ChEBI" id="CHEBI:58885"/>
        <dbReference type="ChEBI" id="CHEBI:66914"/>
        <dbReference type="EC" id="2.7.7.12"/>
    </reaction>
</comment>
<evidence type="ECO:0000256" key="13">
    <source>
        <dbReference type="NCBIfam" id="TIGR00209"/>
    </source>
</evidence>
<dbReference type="PIRSF" id="PIRSF000808">
    <property type="entry name" value="GalT"/>
    <property type="match status" value="1"/>
</dbReference>
<evidence type="ECO:0000256" key="2">
    <source>
        <dbReference type="ARBA" id="ARBA00001947"/>
    </source>
</evidence>
<dbReference type="NCBIfam" id="TIGR00209">
    <property type="entry name" value="galT_1"/>
    <property type="match status" value="1"/>
</dbReference>
<keyword evidence="8 15" id="KW-0548">Nucleotidyltransferase</keyword>
<evidence type="ECO:0000256" key="10">
    <source>
        <dbReference type="ARBA" id="ARBA00022833"/>
    </source>
</evidence>
<dbReference type="GO" id="GO:0005737">
    <property type="term" value="C:cytoplasm"/>
    <property type="evidence" value="ECO:0007669"/>
    <property type="project" value="TreeGrafter"/>
</dbReference>
<dbReference type="SUPFAM" id="SSF54197">
    <property type="entry name" value="HIT-like"/>
    <property type="match status" value="2"/>
</dbReference>
<name>K9ZFQ8_ANACC</name>
<dbReference type="STRING" id="272123.Anacy_1929"/>
<comment type="pathway">
    <text evidence="3 15">Carbohydrate metabolism; galactose metabolism.</text>
</comment>
<dbReference type="InterPro" id="IPR001937">
    <property type="entry name" value="GalP_UDPtransf1"/>
</dbReference>
<dbReference type="Pfam" id="PF02744">
    <property type="entry name" value="GalP_UDP_tr_C"/>
    <property type="match status" value="1"/>
</dbReference>
<accession>K9ZFQ8</accession>
<dbReference type="PATRIC" id="fig|272123.3.peg.2102"/>
<dbReference type="EMBL" id="CP003659">
    <property type="protein sequence ID" value="AFZ57417.1"/>
    <property type="molecule type" value="Genomic_DNA"/>
</dbReference>
<keyword evidence="10" id="KW-0862">Zinc</keyword>
<dbReference type="PANTHER" id="PTHR11943:SF1">
    <property type="entry name" value="GALACTOSE-1-PHOSPHATE URIDYLYLTRANSFERASE"/>
    <property type="match status" value="1"/>
</dbReference>
<evidence type="ECO:0000259" key="17">
    <source>
        <dbReference type="Pfam" id="PF02744"/>
    </source>
</evidence>
<evidence type="ECO:0000256" key="12">
    <source>
        <dbReference type="ARBA" id="ARBA00023277"/>
    </source>
</evidence>
<keyword evidence="11 15" id="KW-0299">Galactose metabolism</keyword>
<dbReference type="GO" id="GO:0033499">
    <property type="term" value="P:galactose catabolic process via UDP-galactose, Leloir pathway"/>
    <property type="evidence" value="ECO:0007669"/>
    <property type="project" value="TreeGrafter"/>
</dbReference>
<evidence type="ECO:0000256" key="9">
    <source>
        <dbReference type="ARBA" id="ARBA00022723"/>
    </source>
</evidence>
<dbReference type="CDD" id="cd00608">
    <property type="entry name" value="GalT"/>
    <property type="match status" value="1"/>
</dbReference>
<feature type="domain" description="Galactose-1-phosphate uridyl transferase C-terminal" evidence="17">
    <location>
        <begin position="202"/>
        <end position="357"/>
    </location>
</feature>
<dbReference type="Gene3D" id="3.30.428.10">
    <property type="entry name" value="HIT-like"/>
    <property type="match status" value="2"/>
</dbReference>
<evidence type="ECO:0000256" key="8">
    <source>
        <dbReference type="ARBA" id="ARBA00022695"/>
    </source>
</evidence>
<evidence type="ECO:0000256" key="1">
    <source>
        <dbReference type="ARBA" id="ARBA00001107"/>
    </source>
</evidence>
<evidence type="ECO:0000256" key="14">
    <source>
        <dbReference type="PIRSR" id="PIRSR000808-1"/>
    </source>
</evidence>
<protein>
    <recommendedName>
        <fullName evidence="6 13">Galactose-1-phosphate uridylyltransferase</fullName>
        <ecNumber evidence="5 13">2.7.7.12</ecNumber>
    </recommendedName>
</protein>
<gene>
    <name evidence="18" type="ordered locus">Anacy_1929</name>
</gene>
<dbReference type="InterPro" id="IPR005849">
    <property type="entry name" value="GalP_Utransf_N"/>
</dbReference>
<keyword evidence="12 15" id="KW-0119">Carbohydrate metabolism</keyword>
<dbReference type="InterPro" id="IPR019779">
    <property type="entry name" value="GalP_UDPtransf1_His-AS"/>
</dbReference>
<evidence type="ECO:0000256" key="3">
    <source>
        <dbReference type="ARBA" id="ARBA00004947"/>
    </source>
</evidence>
<dbReference type="PANTHER" id="PTHR11943">
    <property type="entry name" value="GALACTOSE-1-PHOSPHATE URIDYLYLTRANSFERASE"/>
    <property type="match status" value="1"/>
</dbReference>
<evidence type="ECO:0000256" key="5">
    <source>
        <dbReference type="ARBA" id="ARBA00012384"/>
    </source>
</evidence>
<dbReference type="OrthoDB" id="9769064at2"/>
<dbReference type="Proteomes" id="UP000010474">
    <property type="component" value="Chromosome"/>
</dbReference>
<reference evidence="19" key="1">
    <citation type="journal article" date="2013" name="Proc. Natl. Acad. Sci. U.S.A.">
        <title>Improving the coverage of the cyanobacterial phylum using diversity-driven genome sequencing.</title>
        <authorList>
            <person name="Shih P.M."/>
            <person name="Wu D."/>
            <person name="Latifi A."/>
            <person name="Axen S.D."/>
            <person name="Fewer D.P."/>
            <person name="Talla E."/>
            <person name="Calteau A."/>
            <person name="Cai F."/>
            <person name="Tandeau de Marsac N."/>
            <person name="Rippka R."/>
            <person name="Herdman M."/>
            <person name="Sivonen K."/>
            <person name="Coursin T."/>
            <person name="Laurent T."/>
            <person name="Goodwin L."/>
            <person name="Nolan M."/>
            <person name="Davenport K.W."/>
            <person name="Han C.S."/>
            <person name="Rubin E.M."/>
            <person name="Eisen J.A."/>
            <person name="Woyke T."/>
            <person name="Gugger M."/>
            <person name="Kerfeld C.A."/>
        </authorList>
    </citation>
    <scope>NUCLEOTIDE SEQUENCE [LARGE SCALE GENOMIC DNA]</scope>
    <source>
        <strain evidence="19">ATCC 27899 / PCC 7122</strain>
    </source>
</reference>
<keyword evidence="19" id="KW-1185">Reference proteome</keyword>
<organism evidence="18 19">
    <name type="scientific">Anabaena cylindrica (strain ATCC 27899 / PCC 7122)</name>
    <dbReference type="NCBI Taxonomy" id="272123"/>
    <lineage>
        <taxon>Bacteria</taxon>
        <taxon>Bacillati</taxon>
        <taxon>Cyanobacteriota</taxon>
        <taxon>Cyanophyceae</taxon>
        <taxon>Nostocales</taxon>
        <taxon>Nostocaceae</taxon>
        <taxon>Anabaena</taxon>
    </lineage>
</organism>
<dbReference type="UniPathway" id="UPA00214"/>
<evidence type="ECO:0000313" key="19">
    <source>
        <dbReference type="Proteomes" id="UP000010474"/>
    </source>
</evidence>
<dbReference type="InterPro" id="IPR036265">
    <property type="entry name" value="HIT-like_sf"/>
</dbReference>
<comment type="cofactor">
    <cofactor evidence="2">
        <name>Zn(2+)</name>
        <dbReference type="ChEBI" id="CHEBI:29105"/>
    </cofactor>
</comment>
<evidence type="ECO:0000313" key="18">
    <source>
        <dbReference type="EMBL" id="AFZ57417.1"/>
    </source>
</evidence>
<sequence length="366" mass="41561">MYSHSLLKPDGRQMTLYSRCPISEKITATSPSDEPVRANPHLRWHPLRGEWVAYASHRQGRTFLPPPEYNPLAPSRNPNFPTEIPVGKYDVAVFENRFPSMVTTAKNPPDCIVETLPANGACEVVVFTQDARASLSSLTLEHLDLILQVWGDRTEVLGKNPQIQYVLPFENKGVEVGVTLHHPHGQIYAYPFIPPVPAQMLEQQQRYYLEHQRGLLADLIEKEIADHQRIIYEDEDAIAFVPVCARYPYEVWVAPKQPVATFSDLSLEQRWGIAKALKTVTLKYDGLWNRPFPYLMSWFQAPTDGLPHPEAHLHAQFYPPYRTSDRLKYLAGTELAAGMFANDALPEEKAKELQAVNVNLRMPISA</sequence>
<dbReference type="GO" id="GO:0008108">
    <property type="term" value="F:UDP-glucose:hexose-1-phosphate uridylyltransferase activity"/>
    <property type="evidence" value="ECO:0007669"/>
    <property type="project" value="UniProtKB-UniRule"/>
</dbReference>
<comment type="similarity">
    <text evidence="4 15">Belongs to the galactose-1-phosphate uridylyltransferase type 1 family.</text>
</comment>
<proteinExistence type="inferred from homology"/>
<evidence type="ECO:0000256" key="7">
    <source>
        <dbReference type="ARBA" id="ARBA00022679"/>
    </source>
</evidence>
<dbReference type="HOGENOM" id="CLU_029960_1_1_3"/>
<feature type="active site" description="Tele-UMP-histidine intermediate" evidence="14">
    <location>
        <position position="184"/>
    </location>
</feature>